<reference evidence="7" key="1">
    <citation type="journal article" date="2023" name="Mol. Plant Microbe Interact.">
        <title>Elucidating the Obligate Nature and Biological Capacity of an Invasive Fungal Corn Pathogen.</title>
        <authorList>
            <person name="MacCready J.S."/>
            <person name="Roggenkamp E.M."/>
            <person name="Gdanetz K."/>
            <person name="Chilvers M.I."/>
        </authorList>
    </citation>
    <scope>NUCLEOTIDE SEQUENCE</scope>
    <source>
        <strain evidence="7">PM02</strain>
    </source>
</reference>
<dbReference type="PROSITE" id="PS50089">
    <property type="entry name" value="ZF_RING_2"/>
    <property type="match status" value="1"/>
</dbReference>
<feature type="domain" description="RING-type" evidence="4">
    <location>
        <begin position="244"/>
        <end position="294"/>
    </location>
</feature>
<gene>
    <name evidence="7" type="ORF">P8C59_006720</name>
</gene>
<dbReference type="EMBL" id="JAQQPM010000006">
    <property type="protein sequence ID" value="KAK2072362.1"/>
    <property type="molecule type" value="Genomic_DNA"/>
</dbReference>
<feature type="domain" description="SAP" evidence="5">
    <location>
        <begin position="38"/>
        <end position="72"/>
    </location>
</feature>
<evidence type="ECO:0000256" key="3">
    <source>
        <dbReference type="SAM" id="MobiDB-lite"/>
    </source>
</evidence>
<name>A0AAD9MDH9_9PEZI</name>
<feature type="domain" description="SWIM-type" evidence="6">
    <location>
        <begin position="159"/>
        <end position="192"/>
    </location>
</feature>
<dbReference type="InterPro" id="IPR007527">
    <property type="entry name" value="Znf_SWIM"/>
</dbReference>
<dbReference type="InterPro" id="IPR003034">
    <property type="entry name" value="SAP_dom"/>
</dbReference>
<keyword evidence="2" id="KW-0479">Metal-binding</keyword>
<evidence type="ECO:0000259" key="4">
    <source>
        <dbReference type="PROSITE" id="PS50089"/>
    </source>
</evidence>
<feature type="compositionally biased region" description="Basic and acidic residues" evidence="3">
    <location>
        <begin position="382"/>
        <end position="393"/>
    </location>
</feature>
<dbReference type="InterPro" id="IPR001841">
    <property type="entry name" value="Znf_RING"/>
</dbReference>
<dbReference type="PROSITE" id="PS50966">
    <property type="entry name" value="ZF_SWIM"/>
    <property type="match status" value="1"/>
</dbReference>
<dbReference type="Gene3D" id="1.10.720.30">
    <property type="entry name" value="SAP domain"/>
    <property type="match status" value="1"/>
</dbReference>
<evidence type="ECO:0000313" key="7">
    <source>
        <dbReference type="EMBL" id="KAK2072362.1"/>
    </source>
</evidence>
<feature type="compositionally biased region" description="Low complexity" evidence="3">
    <location>
        <begin position="396"/>
        <end position="408"/>
    </location>
</feature>
<protein>
    <recommendedName>
        <fullName evidence="1">Postreplication repair E3 ubiquitin-protein ligase RAD18</fullName>
    </recommendedName>
</protein>
<feature type="region of interest" description="Disordered" evidence="3">
    <location>
        <begin position="72"/>
        <end position="112"/>
    </location>
</feature>
<dbReference type="GO" id="GO:0008270">
    <property type="term" value="F:zinc ion binding"/>
    <property type="evidence" value="ECO:0007669"/>
    <property type="project" value="UniProtKB-KW"/>
</dbReference>
<dbReference type="PANTHER" id="PTHR21540">
    <property type="entry name" value="RING FINGER AND SWIM DOMAIN-CONTAINING PROTEIN 2"/>
    <property type="match status" value="1"/>
</dbReference>
<dbReference type="InterPro" id="IPR039903">
    <property type="entry name" value="Zswim2"/>
</dbReference>
<dbReference type="PANTHER" id="PTHR21540:SF0">
    <property type="entry name" value="PHD FAMILY PROTEIN"/>
    <property type="match status" value="1"/>
</dbReference>
<keyword evidence="8" id="KW-1185">Reference proteome</keyword>
<dbReference type="InterPro" id="IPR036361">
    <property type="entry name" value="SAP_dom_sf"/>
</dbReference>
<evidence type="ECO:0000256" key="1">
    <source>
        <dbReference type="ARBA" id="ARBA00015551"/>
    </source>
</evidence>
<dbReference type="GO" id="GO:0061630">
    <property type="term" value="F:ubiquitin protein ligase activity"/>
    <property type="evidence" value="ECO:0007669"/>
    <property type="project" value="InterPro"/>
</dbReference>
<evidence type="ECO:0000259" key="5">
    <source>
        <dbReference type="PROSITE" id="PS50800"/>
    </source>
</evidence>
<feature type="region of interest" description="Disordered" evidence="3">
    <location>
        <begin position="369"/>
        <end position="444"/>
    </location>
</feature>
<organism evidence="7 8">
    <name type="scientific">Phyllachora maydis</name>
    <dbReference type="NCBI Taxonomy" id="1825666"/>
    <lineage>
        <taxon>Eukaryota</taxon>
        <taxon>Fungi</taxon>
        <taxon>Dikarya</taxon>
        <taxon>Ascomycota</taxon>
        <taxon>Pezizomycotina</taxon>
        <taxon>Sordariomycetes</taxon>
        <taxon>Sordariomycetidae</taxon>
        <taxon>Phyllachorales</taxon>
        <taxon>Phyllachoraceae</taxon>
        <taxon>Phyllachora</taxon>
    </lineage>
</organism>
<dbReference type="Proteomes" id="UP001217918">
    <property type="component" value="Unassembled WGS sequence"/>
</dbReference>
<evidence type="ECO:0000259" key="6">
    <source>
        <dbReference type="PROSITE" id="PS50966"/>
    </source>
</evidence>
<feature type="compositionally biased region" description="Basic and acidic residues" evidence="3">
    <location>
        <begin position="91"/>
        <end position="104"/>
    </location>
</feature>
<feature type="compositionally biased region" description="Basic residues" evidence="3">
    <location>
        <begin position="414"/>
        <end position="434"/>
    </location>
</feature>
<feature type="region of interest" description="Disordered" evidence="3">
    <location>
        <begin position="306"/>
        <end position="355"/>
    </location>
</feature>
<evidence type="ECO:0000313" key="8">
    <source>
        <dbReference type="Proteomes" id="UP001217918"/>
    </source>
</evidence>
<accession>A0AAD9MDH9</accession>
<dbReference type="SUPFAM" id="SSF57850">
    <property type="entry name" value="RING/U-box"/>
    <property type="match status" value="1"/>
</dbReference>
<sequence>MEDCHALAESSPDTRRLTRLGRGTFGKNTGPLPDAFDWTTLELPLLGEQCEIRGLSTAGTRDDLVVRLLDHDQAAAEPTPSTVLAQPGRKSRPEPPRQAGDGKRGRPWQQSGDENYHSLMEQIQDERLHVTKILDMTYANMQQREYVFARAPYTNGKTYTAKIGDKLTCNCGASTRDSPICEHILYILHHILHCKEPTLLQHGLTPRERAHLFRNAPVVHFTSLAAKRAAGRVSDTLGPQDCLCPVCFQPGDAAAAAADVAVRCRACFHYVHRRCQNVWLAARAYAPPVCAACRAPWAGMPGTWGAEALADEQPGDRPAGKGKGKGKAAGGGPKTRPSRRGTDPPNALREAARTEARRVRLLRARGDEAARMAEEEDAEVAAARERGPVKTEGEEAAAAGGRPGGTATMSGNKGRGKGRARAKRPVKKRPRRRYGAHDDEEWQA</sequence>
<proteinExistence type="predicted"/>
<keyword evidence="2" id="KW-0862">Zinc</keyword>
<dbReference type="AlphaFoldDB" id="A0AAD9MDH9"/>
<keyword evidence="2" id="KW-0863">Zinc-finger</keyword>
<comment type="caution">
    <text evidence="7">The sequence shown here is derived from an EMBL/GenBank/DDBJ whole genome shotgun (WGS) entry which is preliminary data.</text>
</comment>
<evidence type="ECO:0000256" key="2">
    <source>
        <dbReference type="PROSITE-ProRule" id="PRU00175"/>
    </source>
</evidence>
<dbReference type="PROSITE" id="PS50800">
    <property type="entry name" value="SAP"/>
    <property type="match status" value="1"/>
</dbReference>